<reference evidence="16 17" key="1">
    <citation type="submission" date="2023-07" db="EMBL/GenBank/DDBJ databases">
        <title>Sorghum-associated microbial communities from plants grown in Nebraska, USA.</title>
        <authorList>
            <person name="Schachtman D."/>
        </authorList>
    </citation>
    <scope>NUCLEOTIDE SEQUENCE [LARGE SCALE GENOMIC DNA]</scope>
    <source>
        <strain evidence="16 17">DS1607</strain>
    </source>
</reference>
<dbReference type="InterPro" id="IPR000531">
    <property type="entry name" value="Beta-barrel_TonB"/>
</dbReference>
<gene>
    <name evidence="16" type="ORF">J2W36_002967</name>
</gene>
<dbReference type="SUPFAM" id="SSF56935">
    <property type="entry name" value="Porins"/>
    <property type="match status" value="1"/>
</dbReference>
<dbReference type="Pfam" id="PF07715">
    <property type="entry name" value="Plug"/>
    <property type="match status" value="1"/>
</dbReference>
<keyword evidence="10 16" id="KW-0675">Receptor</keyword>
<keyword evidence="5" id="KW-0410">Iron transport</keyword>
<keyword evidence="6 12" id="KW-0812">Transmembrane</keyword>
<dbReference type="Pfam" id="PF00593">
    <property type="entry name" value="TonB_dep_Rec_b-barrel"/>
    <property type="match status" value="1"/>
</dbReference>
<keyword evidence="11 12" id="KW-0998">Cell outer membrane</keyword>
<evidence type="ECO:0000256" key="14">
    <source>
        <dbReference type="SAM" id="SignalP"/>
    </source>
</evidence>
<evidence type="ECO:0000256" key="6">
    <source>
        <dbReference type="ARBA" id="ARBA00022692"/>
    </source>
</evidence>
<evidence type="ECO:0000313" key="17">
    <source>
        <dbReference type="Proteomes" id="UP001226867"/>
    </source>
</evidence>
<keyword evidence="3 12" id="KW-0813">Transport</keyword>
<accession>A0ABT9S8L9</accession>
<dbReference type="InterPro" id="IPR010105">
    <property type="entry name" value="TonB_sidphr_rcpt"/>
</dbReference>
<evidence type="ECO:0000256" key="2">
    <source>
        <dbReference type="ARBA" id="ARBA00009810"/>
    </source>
</evidence>
<comment type="subcellular location">
    <subcellularLocation>
        <location evidence="1 12">Cell outer membrane</location>
        <topology evidence="1 12">Multi-pass membrane protein</topology>
    </subcellularLocation>
</comment>
<dbReference type="Gene3D" id="2.170.130.10">
    <property type="entry name" value="TonB-dependent receptor, plug domain"/>
    <property type="match status" value="1"/>
</dbReference>
<keyword evidence="5" id="KW-0406">Ion transport</keyword>
<evidence type="ECO:0000256" key="13">
    <source>
        <dbReference type="RuleBase" id="RU003357"/>
    </source>
</evidence>
<keyword evidence="4 12" id="KW-1134">Transmembrane beta strand</keyword>
<dbReference type="RefSeq" id="WP_307690512.1">
    <property type="nucleotide sequence ID" value="NZ_JAUSRO010000009.1"/>
</dbReference>
<evidence type="ECO:0000256" key="3">
    <source>
        <dbReference type="ARBA" id="ARBA00022448"/>
    </source>
</evidence>
<keyword evidence="14" id="KW-0732">Signal</keyword>
<organism evidence="16 17">
    <name type="scientific">Variovorax ginsengisoli</name>
    <dbReference type="NCBI Taxonomy" id="363844"/>
    <lineage>
        <taxon>Bacteria</taxon>
        <taxon>Pseudomonadati</taxon>
        <taxon>Pseudomonadota</taxon>
        <taxon>Betaproteobacteria</taxon>
        <taxon>Burkholderiales</taxon>
        <taxon>Comamonadaceae</taxon>
        <taxon>Variovorax</taxon>
    </lineage>
</organism>
<evidence type="ECO:0000256" key="5">
    <source>
        <dbReference type="ARBA" id="ARBA00022496"/>
    </source>
</evidence>
<dbReference type="InterPro" id="IPR011662">
    <property type="entry name" value="Secretin/TonB_short_N"/>
</dbReference>
<keyword evidence="8 13" id="KW-0798">TonB box</keyword>
<dbReference type="InterPro" id="IPR012910">
    <property type="entry name" value="Plug_dom"/>
</dbReference>
<name>A0ABT9S8L9_9BURK</name>
<evidence type="ECO:0000256" key="12">
    <source>
        <dbReference type="PROSITE-ProRule" id="PRU01360"/>
    </source>
</evidence>
<evidence type="ECO:0000256" key="11">
    <source>
        <dbReference type="ARBA" id="ARBA00023237"/>
    </source>
</evidence>
<dbReference type="InterPro" id="IPR037066">
    <property type="entry name" value="Plug_dom_sf"/>
</dbReference>
<comment type="caution">
    <text evidence="16">The sequence shown here is derived from an EMBL/GenBank/DDBJ whole genome shotgun (WGS) entry which is preliminary data.</text>
</comment>
<proteinExistence type="inferred from homology"/>
<dbReference type="SMART" id="SM00965">
    <property type="entry name" value="STN"/>
    <property type="match status" value="1"/>
</dbReference>
<evidence type="ECO:0000313" key="16">
    <source>
        <dbReference type="EMBL" id="MDP9900701.1"/>
    </source>
</evidence>
<dbReference type="Proteomes" id="UP001226867">
    <property type="component" value="Unassembled WGS sequence"/>
</dbReference>
<dbReference type="NCBIfam" id="TIGR01783">
    <property type="entry name" value="TonB-siderophor"/>
    <property type="match status" value="1"/>
</dbReference>
<evidence type="ECO:0000259" key="15">
    <source>
        <dbReference type="SMART" id="SM00965"/>
    </source>
</evidence>
<dbReference type="PANTHER" id="PTHR32552:SF82">
    <property type="entry name" value="FCUA PROTEIN"/>
    <property type="match status" value="1"/>
</dbReference>
<dbReference type="InterPro" id="IPR036942">
    <property type="entry name" value="Beta-barrel_TonB_sf"/>
</dbReference>
<keyword evidence="9 12" id="KW-0472">Membrane</keyword>
<feature type="domain" description="Secretin/TonB short N-terminal" evidence="15">
    <location>
        <begin position="71"/>
        <end position="121"/>
    </location>
</feature>
<keyword evidence="7" id="KW-0408">Iron</keyword>
<dbReference type="InterPro" id="IPR039426">
    <property type="entry name" value="TonB-dep_rcpt-like"/>
</dbReference>
<evidence type="ECO:0000256" key="9">
    <source>
        <dbReference type="ARBA" id="ARBA00023136"/>
    </source>
</evidence>
<dbReference type="PROSITE" id="PS52016">
    <property type="entry name" value="TONB_DEPENDENT_REC_3"/>
    <property type="match status" value="1"/>
</dbReference>
<dbReference type="PANTHER" id="PTHR32552">
    <property type="entry name" value="FERRICHROME IRON RECEPTOR-RELATED"/>
    <property type="match status" value="1"/>
</dbReference>
<dbReference type="Gene3D" id="2.40.170.20">
    <property type="entry name" value="TonB-dependent receptor, beta-barrel domain"/>
    <property type="match status" value="1"/>
</dbReference>
<protein>
    <submittedName>
        <fullName evidence="16">Iron complex outermembrane receptor protein</fullName>
    </submittedName>
</protein>
<keyword evidence="17" id="KW-1185">Reference proteome</keyword>
<evidence type="ECO:0000256" key="4">
    <source>
        <dbReference type="ARBA" id="ARBA00022452"/>
    </source>
</evidence>
<dbReference type="Gene3D" id="3.55.50.30">
    <property type="match status" value="1"/>
</dbReference>
<dbReference type="CDD" id="cd01347">
    <property type="entry name" value="ligand_gated_channel"/>
    <property type="match status" value="1"/>
</dbReference>
<sequence length="803" mass="85975">MRHPTPTFSLPSFRRPRTLVLACAAALPAFAVPGMAVAQPSQAAVERPLQLSIPAQPLALTVDALARQAGVGIGFDASLAVGKTAPAMQGTMTLRQALARALDGSGLEAPVGTGGASIRRRDAGSDGATLPTVTVTADGAPEGSAANAYRAASSSLGALGTKSLLDTPFSINVITRDLLDNQQAHSLVDAVKSDAAIAPGSNYTNGTGEVLSVRGVLLSYRNNYKLDGQDLIGFLGAPQMPVEHLESIEILRGAGGFLYGFGTPGGIVNMVSKRPTETPVRSIAIEGTGSGTALVHADLGGRFGENDRFGYRINAVDEEGDTYVKDGGHIKRRSGSVALDWRITPDLVWSVDALQQERRIDAVYYQLVPNADGRASNYAIAAAPAALDGSTRLASPFTYSDARSTTFGTSLAWHIAPRWDARLSYRQWKQDMQSNHSFLFANAAGAYSEQQISLPARVKSEQAQLLVTGGFDTGNVRHDLVLGISANDIRAQESNDYQSKVLGTATLASPGGFADPGLSTTWIDGGWAFPERQRSLFASDTLHLGDRWDLILGARHNRFTSNSYDKSAVTPTLAAVFRPVPWLSTYGSYVEALEQGSTAPRTATNANEVFPPIKSKQLEFGLKTEQADWSASAAVFRTTQGLTYTTETGRYSQDGEARYQGMELAGKAKLGRPWTLLTSAVFLDAENTKTSLGQYDGLRTPGASKRQFAAYVEYALPTMPLTLTGGWRYVSARPLDMANNWSLPGYATFDLGARYVTRMAGLRTTFRLNLDNVGDKAYWLMAGSNRLVQGAPRTVKLGAQFEF</sequence>
<evidence type="ECO:0000256" key="7">
    <source>
        <dbReference type="ARBA" id="ARBA00023004"/>
    </source>
</evidence>
<dbReference type="EMBL" id="JAUSRO010000009">
    <property type="protein sequence ID" value="MDP9900701.1"/>
    <property type="molecule type" value="Genomic_DNA"/>
</dbReference>
<feature type="chain" id="PRO_5045290761" evidence="14">
    <location>
        <begin position="32"/>
        <end position="803"/>
    </location>
</feature>
<evidence type="ECO:0000256" key="8">
    <source>
        <dbReference type="ARBA" id="ARBA00023077"/>
    </source>
</evidence>
<feature type="signal peptide" evidence="14">
    <location>
        <begin position="1"/>
        <end position="31"/>
    </location>
</feature>
<evidence type="ECO:0000256" key="1">
    <source>
        <dbReference type="ARBA" id="ARBA00004571"/>
    </source>
</evidence>
<comment type="similarity">
    <text evidence="2 12 13">Belongs to the TonB-dependent receptor family.</text>
</comment>
<evidence type="ECO:0000256" key="10">
    <source>
        <dbReference type="ARBA" id="ARBA00023170"/>
    </source>
</evidence>